<reference evidence="1" key="1">
    <citation type="submission" date="2023-08" db="EMBL/GenBank/DDBJ databases">
        <title>A de novo genome assembly of Solanum verrucosum Schlechtendal, a Mexican diploid species geographically isolated from the other diploid A-genome species in potato relatives.</title>
        <authorList>
            <person name="Hosaka K."/>
        </authorList>
    </citation>
    <scope>NUCLEOTIDE SEQUENCE</scope>
    <source>
        <tissue evidence="1">Young leaves</tissue>
    </source>
</reference>
<keyword evidence="2" id="KW-1185">Reference proteome</keyword>
<dbReference type="EMBL" id="CP133617">
    <property type="protein sequence ID" value="WMV33253.1"/>
    <property type="molecule type" value="Genomic_DNA"/>
</dbReference>
<evidence type="ECO:0000313" key="2">
    <source>
        <dbReference type="Proteomes" id="UP001234989"/>
    </source>
</evidence>
<gene>
    <name evidence="1" type="ORF">MTR67_026638</name>
</gene>
<sequence>MVLECRLCSQCRLRL</sequence>
<name>A0AAF0R250_SOLVR</name>
<protein>
    <submittedName>
        <fullName evidence="1">Uncharacterized protein</fullName>
    </submittedName>
</protein>
<proteinExistence type="predicted"/>
<evidence type="ECO:0000313" key="1">
    <source>
        <dbReference type="EMBL" id="WMV33253.1"/>
    </source>
</evidence>
<accession>A0AAF0R250</accession>
<organism evidence="1 2">
    <name type="scientific">Solanum verrucosum</name>
    <dbReference type="NCBI Taxonomy" id="315347"/>
    <lineage>
        <taxon>Eukaryota</taxon>
        <taxon>Viridiplantae</taxon>
        <taxon>Streptophyta</taxon>
        <taxon>Embryophyta</taxon>
        <taxon>Tracheophyta</taxon>
        <taxon>Spermatophyta</taxon>
        <taxon>Magnoliopsida</taxon>
        <taxon>eudicotyledons</taxon>
        <taxon>Gunneridae</taxon>
        <taxon>Pentapetalae</taxon>
        <taxon>asterids</taxon>
        <taxon>lamiids</taxon>
        <taxon>Solanales</taxon>
        <taxon>Solanaceae</taxon>
        <taxon>Solanoideae</taxon>
        <taxon>Solaneae</taxon>
        <taxon>Solanum</taxon>
    </lineage>
</organism>
<dbReference type="Proteomes" id="UP001234989">
    <property type="component" value="Chromosome 6"/>
</dbReference>